<gene>
    <name evidence="2" type="primary">rpfG_12</name>
    <name evidence="2" type="ORF">CLHOM_32270</name>
</gene>
<dbReference type="CDD" id="cd00077">
    <property type="entry name" value="HDc"/>
    <property type="match status" value="2"/>
</dbReference>
<dbReference type="PANTHER" id="PTHR43155:SF1">
    <property type="entry name" value="3'3'-CGAMP-SPECIFIC PHOSPHODIESTERASE 1"/>
    <property type="match status" value="1"/>
</dbReference>
<sequence>MRVNLNKTIRAMALALDLAEKSSIKDKDIVERVSNVNYSEHEFANHSRRVAYIAMSLSKFINFNLDEKNALYISALLHDIGASKGLKQSHNSDAFIKEHCVLGSSILELFPMFNNMSNVILYHHENYNGSGPMGLKGDEIPLQSQLIRMADLVELLYEENIHSFKQKNLIISWVKSNTNKIFSKDLVDMFVSAASKDMFWFDMENISIMDNILDRVSPNLDINLDLAQFESIAHTFSNIIDTKSNFTARHSRDIAELAYKISSYLNYPEEKCLKMKIAGLFHDIGKLAIPSSILDKNGPLDCEEFSIIKSHAYYTSIILDSLDSAKEISTWASNHHEKMNGTGYPNGLTSPELSEESRIIAVCDIYQALTEDRPYRKGMSQKEAFAILDKMVEESNLCSKAVSYLKSALTNQHN</sequence>
<feature type="domain" description="HD-GYP" evidence="1">
    <location>
        <begin position="21"/>
        <end position="206"/>
    </location>
</feature>
<evidence type="ECO:0000259" key="1">
    <source>
        <dbReference type="PROSITE" id="PS51832"/>
    </source>
</evidence>
<keyword evidence="2" id="KW-0378">Hydrolase</keyword>
<dbReference type="PATRIC" id="fig|1121318.3.peg.3226"/>
<dbReference type="SUPFAM" id="SSF109604">
    <property type="entry name" value="HD-domain/PDEase-like"/>
    <property type="match status" value="2"/>
</dbReference>
<dbReference type="InterPro" id="IPR003607">
    <property type="entry name" value="HD/PDEase_dom"/>
</dbReference>
<comment type="caution">
    <text evidence="2">The sequence shown here is derived from an EMBL/GenBank/DDBJ whole genome shotgun (WGS) entry which is preliminary data.</text>
</comment>
<dbReference type="SMART" id="SM00471">
    <property type="entry name" value="HDc"/>
    <property type="match status" value="2"/>
</dbReference>
<feature type="domain" description="HD-GYP" evidence="1">
    <location>
        <begin position="225"/>
        <end position="414"/>
    </location>
</feature>
<dbReference type="EMBL" id="LHUR01000042">
    <property type="protein sequence ID" value="KOA18329.1"/>
    <property type="molecule type" value="Genomic_DNA"/>
</dbReference>
<dbReference type="Gene3D" id="1.10.3210.10">
    <property type="entry name" value="Hypothetical protein af1432"/>
    <property type="match status" value="2"/>
</dbReference>
<accession>A0A0L6Z5T7</accession>
<dbReference type="EC" id="3.1.4.52" evidence="2"/>
<dbReference type="Proteomes" id="UP000037043">
    <property type="component" value="Unassembled WGS sequence"/>
</dbReference>
<evidence type="ECO:0000313" key="2">
    <source>
        <dbReference type="EMBL" id="KOA18329.1"/>
    </source>
</evidence>
<evidence type="ECO:0000313" key="3">
    <source>
        <dbReference type="Proteomes" id="UP000037043"/>
    </source>
</evidence>
<dbReference type="AlphaFoldDB" id="A0A0L6Z5T7"/>
<name>A0A0L6Z5T7_9CLOT</name>
<organism evidence="2 3">
    <name type="scientific">Clostridium homopropionicum DSM 5847</name>
    <dbReference type="NCBI Taxonomy" id="1121318"/>
    <lineage>
        <taxon>Bacteria</taxon>
        <taxon>Bacillati</taxon>
        <taxon>Bacillota</taxon>
        <taxon>Clostridia</taxon>
        <taxon>Eubacteriales</taxon>
        <taxon>Clostridiaceae</taxon>
        <taxon>Clostridium</taxon>
    </lineage>
</organism>
<dbReference type="PANTHER" id="PTHR43155">
    <property type="entry name" value="CYCLIC DI-GMP PHOSPHODIESTERASE PA4108-RELATED"/>
    <property type="match status" value="1"/>
</dbReference>
<proteinExistence type="predicted"/>
<dbReference type="STRING" id="36844.SAMN04488501_101256"/>
<dbReference type="GO" id="GO:0071111">
    <property type="term" value="F:cyclic-guanylate-specific phosphodiesterase activity"/>
    <property type="evidence" value="ECO:0007669"/>
    <property type="project" value="UniProtKB-EC"/>
</dbReference>
<reference evidence="3" key="1">
    <citation type="submission" date="2015-08" db="EMBL/GenBank/DDBJ databases">
        <title>Genome sequence of the strict anaerobe Clostridium homopropionicum LuHBu1 (DSM 5847T).</title>
        <authorList>
            <person name="Poehlein A."/>
            <person name="Beck M."/>
            <person name="Schiel-Bengelsdorf B."/>
            <person name="Bengelsdorf F.R."/>
            <person name="Daniel R."/>
            <person name="Duerre P."/>
        </authorList>
    </citation>
    <scope>NUCLEOTIDE SEQUENCE [LARGE SCALE GENOMIC DNA]</scope>
    <source>
        <strain evidence="3">DSM 5847</strain>
    </source>
</reference>
<protein>
    <submittedName>
        <fullName evidence="2">Cyclic di-GMP phosphodiesterase response regulator RpfG</fullName>
        <ecNumber evidence="2">3.1.4.52</ecNumber>
    </submittedName>
</protein>
<dbReference type="Pfam" id="PF13487">
    <property type="entry name" value="HD_5"/>
    <property type="match status" value="2"/>
</dbReference>
<dbReference type="PROSITE" id="PS51832">
    <property type="entry name" value="HD_GYP"/>
    <property type="match status" value="2"/>
</dbReference>
<dbReference type="InterPro" id="IPR037522">
    <property type="entry name" value="HD_GYP_dom"/>
</dbReference>
<dbReference type="RefSeq" id="WP_052222678.1">
    <property type="nucleotide sequence ID" value="NZ_LHUR01000042.1"/>
</dbReference>
<keyword evidence="3" id="KW-1185">Reference proteome</keyword>